<dbReference type="Proteomes" id="UP001299409">
    <property type="component" value="Unassembled WGS sequence"/>
</dbReference>
<evidence type="ECO:0008006" key="3">
    <source>
        <dbReference type="Google" id="ProtNLM"/>
    </source>
</evidence>
<proteinExistence type="predicted"/>
<keyword evidence="2" id="KW-1185">Reference proteome</keyword>
<protein>
    <recommendedName>
        <fullName evidence="3">Bacterial toxin 50 domain-containing protein</fullName>
    </recommendedName>
</protein>
<sequence length="73" mass="8296">SYNLKEYIDDANYIIKNGQYTPELNGYVKFMGGKGHAKYGFVGLDRKTGRITTFHVKGIKELEKKAPSLGIRR</sequence>
<evidence type="ECO:0000313" key="2">
    <source>
        <dbReference type="Proteomes" id="UP001299409"/>
    </source>
</evidence>
<reference evidence="1 2" key="1">
    <citation type="submission" date="2021-10" db="EMBL/GenBank/DDBJ databases">
        <title>Collection of gut derived symbiotic bacterial strains cultured from healthy donors.</title>
        <authorList>
            <person name="Lin H."/>
            <person name="Littmann E."/>
            <person name="Claire K."/>
            <person name="Pamer E."/>
        </authorList>
    </citation>
    <scope>NUCLEOTIDE SEQUENCE [LARGE SCALE GENOMIC DNA]</scope>
    <source>
        <strain evidence="1 2">MSK.17.68</strain>
    </source>
</reference>
<accession>A0ABS8D1S2</accession>
<comment type="caution">
    <text evidence="1">The sequence shown here is derived from an EMBL/GenBank/DDBJ whole genome shotgun (WGS) entry which is preliminary data.</text>
</comment>
<gene>
    <name evidence="1" type="ORF">LIP50_14760</name>
</gene>
<feature type="non-terminal residue" evidence="1">
    <location>
        <position position="1"/>
    </location>
</feature>
<organism evidence="1 2">
    <name type="scientific">Intestinibacter bartlettii</name>
    <dbReference type="NCBI Taxonomy" id="261299"/>
    <lineage>
        <taxon>Bacteria</taxon>
        <taxon>Bacillati</taxon>
        <taxon>Bacillota</taxon>
        <taxon>Clostridia</taxon>
        <taxon>Peptostreptococcales</taxon>
        <taxon>Peptostreptococcaceae</taxon>
        <taxon>Intestinibacter</taxon>
    </lineage>
</organism>
<dbReference type="EMBL" id="JAJBMB010000039">
    <property type="protein sequence ID" value="MCB5447450.1"/>
    <property type="molecule type" value="Genomic_DNA"/>
</dbReference>
<evidence type="ECO:0000313" key="1">
    <source>
        <dbReference type="EMBL" id="MCB5447450.1"/>
    </source>
</evidence>
<dbReference type="RefSeq" id="WP_226924361.1">
    <property type="nucleotide sequence ID" value="NZ_JAJBMB010000039.1"/>
</dbReference>
<name>A0ABS8D1S2_9FIRM</name>